<comment type="catalytic activity">
    <reaction evidence="14 15 16">
        <text>guanosine(37) in tRNA + S-adenosyl-L-methionine = N(1)-methylguanosine(37) in tRNA + S-adenosyl-L-homocysteine + H(+)</text>
        <dbReference type="Rhea" id="RHEA:36899"/>
        <dbReference type="Rhea" id="RHEA-COMP:10145"/>
        <dbReference type="Rhea" id="RHEA-COMP:10147"/>
        <dbReference type="ChEBI" id="CHEBI:15378"/>
        <dbReference type="ChEBI" id="CHEBI:57856"/>
        <dbReference type="ChEBI" id="CHEBI:59789"/>
        <dbReference type="ChEBI" id="CHEBI:73542"/>
        <dbReference type="ChEBI" id="CHEBI:74269"/>
        <dbReference type="EC" id="2.1.1.228"/>
    </reaction>
</comment>
<dbReference type="Proteomes" id="UP000651977">
    <property type="component" value="Unassembled WGS sequence"/>
</dbReference>
<keyword evidence="19" id="KW-1185">Reference proteome</keyword>
<dbReference type="EC" id="2.1.1.228" evidence="5 15"/>
<gene>
    <name evidence="15 18" type="primary">trmD</name>
    <name evidence="18" type="ORF">GCM10007414_14990</name>
</gene>
<feature type="binding site" evidence="15">
    <location>
        <begin position="140"/>
        <end position="145"/>
    </location>
    <ligand>
        <name>S-adenosyl-L-methionine</name>
        <dbReference type="ChEBI" id="CHEBI:59789"/>
    </ligand>
</feature>
<comment type="subcellular location">
    <subcellularLocation>
        <location evidence="2 15 16">Cytoplasm</location>
    </subcellularLocation>
</comment>
<evidence type="ECO:0000256" key="12">
    <source>
        <dbReference type="ARBA" id="ARBA00029736"/>
    </source>
</evidence>
<keyword evidence="8 15" id="KW-0489">Methyltransferase</keyword>
<proteinExistence type="inferred from homology"/>
<feature type="binding site" evidence="15">
    <location>
        <position position="120"/>
    </location>
    <ligand>
        <name>S-adenosyl-L-methionine</name>
        <dbReference type="ChEBI" id="CHEBI:59789"/>
    </ligand>
</feature>
<evidence type="ECO:0000256" key="3">
    <source>
        <dbReference type="ARBA" id="ARBA00007630"/>
    </source>
</evidence>
<evidence type="ECO:0000256" key="15">
    <source>
        <dbReference type="HAMAP-Rule" id="MF_00605"/>
    </source>
</evidence>
<keyword evidence="9 15" id="KW-0808">Transferase</keyword>
<evidence type="ECO:0000256" key="13">
    <source>
        <dbReference type="ARBA" id="ARBA00033392"/>
    </source>
</evidence>
<sequence length="257" mass="28759">MAEQTPRLWVGIVSLFPEMFSAISEYGVTGRAVKRGLIQIECWNPRDFTHDKHRTVDDRPYGGGPGMLMMVQPLRDAIHAAKRAAGDGVKVIYMSPQGRTLKQDGVIELAQQQKLIIVAGRYEGIDERLIQAEVDEEWSIGDYVLSGGELPAMNMIDAVSRLIPGVLGDSASAEQDSFSDGLLDCPHYTRPEVLDGKAVPEVLLSGNHKKIEEWRYKQALGRTYLRRPELLENLALTDKQEKILAEFIQEQTLLDNK</sequence>
<feature type="domain" description="tRNA methyltransferase TRMD/TRM10-type" evidence="17">
    <location>
        <begin position="8"/>
        <end position="232"/>
    </location>
</feature>
<dbReference type="PANTHER" id="PTHR46417">
    <property type="entry name" value="TRNA (GUANINE-N(1)-)-METHYLTRANSFERASE"/>
    <property type="match status" value="1"/>
</dbReference>
<name>A0ABQ1I175_9ALTE</name>
<keyword evidence="7 15" id="KW-0963">Cytoplasm</keyword>
<evidence type="ECO:0000256" key="14">
    <source>
        <dbReference type="ARBA" id="ARBA00047783"/>
    </source>
</evidence>
<comment type="similarity">
    <text evidence="3 15 16">Belongs to the RNA methyltransferase TrmD family.</text>
</comment>
<reference evidence="19" key="1">
    <citation type="journal article" date="2019" name="Int. J. Syst. Evol. Microbiol.">
        <title>The Global Catalogue of Microorganisms (GCM) 10K type strain sequencing project: providing services to taxonomists for standard genome sequencing and annotation.</title>
        <authorList>
            <consortium name="The Broad Institute Genomics Platform"/>
            <consortium name="The Broad Institute Genome Sequencing Center for Infectious Disease"/>
            <person name="Wu L."/>
            <person name="Ma J."/>
        </authorList>
    </citation>
    <scope>NUCLEOTIDE SEQUENCE [LARGE SCALE GENOMIC DNA]</scope>
    <source>
        <strain evidence="19">CGMCC 1.10131</strain>
    </source>
</reference>
<dbReference type="SUPFAM" id="SSF75217">
    <property type="entry name" value="alpha/beta knot"/>
    <property type="match status" value="1"/>
</dbReference>
<evidence type="ECO:0000256" key="11">
    <source>
        <dbReference type="ARBA" id="ARBA00022694"/>
    </source>
</evidence>
<dbReference type="HAMAP" id="MF_00605">
    <property type="entry name" value="TrmD"/>
    <property type="match status" value="1"/>
</dbReference>
<dbReference type="PIRSF" id="PIRSF000386">
    <property type="entry name" value="tRNA_mtase"/>
    <property type="match status" value="1"/>
</dbReference>
<dbReference type="PANTHER" id="PTHR46417:SF1">
    <property type="entry name" value="TRNA (GUANINE-N(1)-)-METHYLTRANSFERASE"/>
    <property type="match status" value="1"/>
</dbReference>
<evidence type="ECO:0000259" key="17">
    <source>
        <dbReference type="Pfam" id="PF01746"/>
    </source>
</evidence>
<evidence type="ECO:0000256" key="5">
    <source>
        <dbReference type="ARBA" id="ARBA00012807"/>
    </source>
</evidence>
<evidence type="ECO:0000256" key="10">
    <source>
        <dbReference type="ARBA" id="ARBA00022691"/>
    </source>
</evidence>
<dbReference type="Gene3D" id="1.10.1270.20">
    <property type="entry name" value="tRNA(m1g37)methyltransferase, domain 2"/>
    <property type="match status" value="1"/>
</dbReference>
<dbReference type="Pfam" id="PF01746">
    <property type="entry name" value="tRNA_m1G_MT"/>
    <property type="match status" value="1"/>
</dbReference>
<evidence type="ECO:0000256" key="16">
    <source>
        <dbReference type="RuleBase" id="RU003464"/>
    </source>
</evidence>
<evidence type="ECO:0000256" key="8">
    <source>
        <dbReference type="ARBA" id="ARBA00022603"/>
    </source>
</evidence>
<dbReference type="InterPro" id="IPR029028">
    <property type="entry name" value="Alpha/beta_knot_MTases"/>
</dbReference>
<evidence type="ECO:0000256" key="1">
    <source>
        <dbReference type="ARBA" id="ARBA00002634"/>
    </source>
</evidence>
<dbReference type="RefSeq" id="WP_373869464.1">
    <property type="nucleotide sequence ID" value="NZ_BMDY01000007.1"/>
</dbReference>
<keyword evidence="11 15" id="KW-0819">tRNA processing</keyword>
<comment type="subunit">
    <text evidence="4 15 16">Homodimer.</text>
</comment>
<comment type="caution">
    <text evidence="18">The sequence shown here is derived from an EMBL/GenBank/DDBJ whole genome shotgun (WGS) entry which is preliminary data.</text>
</comment>
<evidence type="ECO:0000256" key="2">
    <source>
        <dbReference type="ARBA" id="ARBA00004496"/>
    </source>
</evidence>
<dbReference type="InterPro" id="IPR023148">
    <property type="entry name" value="tRNA_m1G_MeTrfase_C_sf"/>
</dbReference>
<dbReference type="NCBIfam" id="NF000648">
    <property type="entry name" value="PRK00026.1"/>
    <property type="match status" value="1"/>
</dbReference>
<evidence type="ECO:0000256" key="4">
    <source>
        <dbReference type="ARBA" id="ARBA00011738"/>
    </source>
</evidence>
<keyword evidence="10 15" id="KW-0949">S-adenosyl-L-methionine</keyword>
<protein>
    <recommendedName>
        <fullName evidence="6 15">tRNA (guanine-N(1)-)-methyltransferase</fullName>
        <ecNumber evidence="5 15">2.1.1.228</ecNumber>
    </recommendedName>
    <alternativeName>
        <fullName evidence="12 15">M1G-methyltransferase</fullName>
    </alternativeName>
    <alternativeName>
        <fullName evidence="13 15">tRNA [GM37] methyltransferase</fullName>
    </alternativeName>
</protein>
<evidence type="ECO:0000313" key="18">
    <source>
        <dbReference type="EMBL" id="GGB02659.1"/>
    </source>
</evidence>
<evidence type="ECO:0000256" key="6">
    <source>
        <dbReference type="ARBA" id="ARBA00014679"/>
    </source>
</evidence>
<dbReference type="InterPro" id="IPR029026">
    <property type="entry name" value="tRNA_m1G_MTases_N"/>
</dbReference>
<dbReference type="CDD" id="cd18080">
    <property type="entry name" value="TrmD-like"/>
    <property type="match status" value="1"/>
</dbReference>
<evidence type="ECO:0000313" key="19">
    <source>
        <dbReference type="Proteomes" id="UP000651977"/>
    </source>
</evidence>
<evidence type="ECO:0000256" key="9">
    <source>
        <dbReference type="ARBA" id="ARBA00022679"/>
    </source>
</evidence>
<dbReference type="Gene3D" id="3.40.1280.10">
    <property type="match status" value="1"/>
</dbReference>
<evidence type="ECO:0000256" key="7">
    <source>
        <dbReference type="ARBA" id="ARBA00022490"/>
    </source>
</evidence>
<comment type="function">
    <text evidence="1 15 16">Specifically methylates guanosine-37 in various tRNAs.</text>
</comment>
<accession>A0ABQ1I175</accession>
<dbReference type="InterPro" id="IPR016009">
    <property type="entry name" value="tRNA_MeTrfase_TRMD/TRM10"/>
</dbReference>
<organism evidence="18 19">
    <name type="scientific">Agarivorans gilvus</name>
    <dbReference type="NCBI Taxonomy" id="680279"/>
    <lineage>
        <taxon>Bacteria</taxon>
        <taxon>Pseudomonadati</taxon>
        <taxon>Pseudomonadota</taxon>
        <taxon>Gammaproteobacteria</taxon>
        <taxon>Alteromonadales</taxon>
        <taxon>Alteromonadaceae</taxon>
        <taxon>Agarivorans</taxon>
    </lineage>
</organism>
<dbReference type="InterPro" id="IPR002649">
    <property type="entry name" value="tRNA_m1G_MeTrfase_TrmD"/>
</dbReference>
<dbReference type="NCBIfam" id="TIGR00088">
    <property type="entry name" value="trmD"/>
    <property type="match status" value="1"/>
</dbReference>
<dbReference type="EMBL" id="BMDY01000007">
    <property type="protein sequence ID" value="GGB02659.1"/>
    <property type="molecule type" value="Genomic_DNA"/>
</dbReference>